<gene>
    <name evidence="5" type="ORF">BT63DRAFT_285404</name>
</gene>
<dbReference type="PANTHER" id="PTHR19918:SF5">
    <property type="entry name" value="MEIOSIS-SPECIFIC APC_C ACTIVATOR PROTEIN AMA1"/>
    <property type="match status" value="1"/>
</dbReference>
<organism evidence="5 6">
    <name type="scientific">Microthyrium microscopicum</name>
    <dbReference type="NCBI Taxonomy" id="703497"/>
    <lineage>
        <taxon>Eukaryota</taxon>
        <taxon>Fungi</taxon>
        <taxon>Dikarya</taxon>
        <taxon>Ascomycota</taxon>
        <taxon>Pezizomycotina</taxon>
        <taxon>Dothideomycetes</taxon>
        <taxon>Dothideomycetes incertae sedis</taxon>
        <taxon>Microthyriales</taxon>
        <taxon>Microthyriaceae</taxon>
        <taxon>Microthyrium</taxon>
    </lineage>
</organism>
<dbReference type="InterPro" id="IPR036322">
    <property type="entry name" value="WD40_repeat_dom_sf"/>
</dbReference>
<dbReference type="InterPro" id="IPR033010">
    <property type="entry name" value="Cdc20/Fizzy"/>
</dbReference>
<dbReference type="InterPro" id="IPR015943">
    <property type="entry name" value="WD40/YVTN_repeat-like_dom_sf"/>
</dbReference>
<dbReference type="GO" id="GO:1905786">
    <property type="term" value="P:positive regulation of anaphase-promoting complex-dependent catabolic process"/>
    <property type="evidence" value="ECO:0007669"/>
    <property type="project" value="TreeGrafter"/>
</dbReference>
<feature type="repeat" description="WD" evidence="3">
    <location>
        <begin position="285"/>
        <end position="311"/>
    </location>
</feature>
<dbReference type="GO" id="GO:0010997">
    <property type="term" value="F:anaphase-promoting complex binding"/>
    <property type="evidence" value="ECO:0007669"/>
    <property type="project" value="InterPro"/>
</dbReference>
<evidence type="ECO:0000256" key="2">
    <source>
        <dbReference type="ARBA" id="ARBA00022737"/>
    </source>
</evidence>
<dbReference type="SMART" id="SM00320">
    <property type="entry name" value="WD40"/>
    <property type="match status" value="4"/>
</dbReference>
<dbReference type="InterPro" id="IPR001680">
    <property type="entry name" value="WD40_rpt"/>
</dbReference>
<evidence type="ECO:0000313" key="6">
    <source>
        <dbReference type="Proteomes" id="UP000799302"/>
    </source>
</evidence>
<dbReference type="Pfam" id="PF00400">
    <property type="entry name" value="WD40"/>
    <property type="match status" value="1"/>
</dbReference>
<dbReference type="EMBL" id="MU004236">
    <property type="protein sequence ID" value="KAF2668785.1"/>
    <property type="molecule type" value="Genomic_DNA"/>
</dbReference>
<accession>A0A6A6U940</accession>
<keyword evidence="1 3" id="KW-0853">WD repeat</keyword>
<name>A0A6A6U940_9PEZI</name>
<dbReference type="GO" id="GO:0005680">
    <property type="term" value="C:anaphase-promoting complex"/>
    <property type="evidence" value="ECO:0007669"/>
    <property type="project" value="TreeGrafter"/>
</dbReference>
<feature type="region of interest" description="Disordered" evidence="4">
    <location>
        <begin position="61"/>
        <end position="89"/>
    </location>
</feature>
<keyword evidence="2" id="KW-0677">Repeat</keyword>
<feature type="region of interest" description="Disordered" evidence="4">
    <location>
        <begin position="1"/>
        <end position="26"/>
    </location>
</feature>
<dbReference type="GO" id="GO:1990757">
    <property type="term" value="F:ubiquitin ligase activator activity"/>
    <property type="evidence" value="ECO:0007669"/>
    <property type="project" value="TreeGrafter"/>
</dbReference>
<sequence>MNAASSDSVNSVSDGRGGYMTSGSNAPLYSANFFASTDPATERDMHERRLALALDIDPSTRLFSPSSPSSGSGSLDNSPEQGLGASGKLVWKNNEWNREGSITSPLREEKKKKAVPIIPFRVLNAPALRDDFYCSVLAYSHSAKVLAVGLGNTVYFWNESGGVESPPNLNPPSSSYVSCLSFSSRDGGKGILAAGRSNGHVVLHSPHESQTRFDIHQPSPICCVAFRPTSRSKDSMRDRYISVKTEDLLIGDEAGHVYFYSVEWPTETERDLFDFRGCVTLIVRLTMHTQQICGIAWAPDGDTFATGGNDNLCHLCDTRRVIAEGKPDTAHLTSSSFPSFNVDRQVDLTLPHFNISALFARHCFTVAAAVKAIAFCPWQRGLLAISGGSNDRRIHFFHTLSGATLATVDCHAQVTSLVWSTSRREIAATFGFAQPEHPYRIAVFKWPSCEIVVKIPWFDEHRALFAIPYPGGPNISRSHEDSELDARGRDRRGRARSRSGLFRSRDWRREGGLWWSRTEEEGCLVVATSDCSIKFHEVWAEERRATGERGGMLGGSDILDLIHGIERDDGEIIR</sequence>
<dbReference type="OrthoDB" id="10263272at2759"/>
<dbReference type="GO" id="GO:0031145">
    <property type="term" value="P:anaphase-promoting complex-dependent catabolic process"/>
    <property type="evidence" value="ECO:0007669"/>
    <property type="project" value="TreeGrafter"/>
</dbReference>
<proteinExistence type="predicted"/>
<evidence type="ECO:0000256" key="3">
    <source>
        <dbReference type="PROSITE-ProRule" id="PRU00221"/>
    </source>
</evidence>
<dbReference type="PANTHER" id="PTHR19918">
    <property type="entry name" value="CELL DIVISION CYCLE 20 CDC20 FIZZY -RELATED"/>
    <property type="match status" value="1"/>
</dbReference>
<evidence type="ECO:0000256" key="1">
    <source>
        <dbReference type="ARBA" id="ARBA00022574"/>
    </source>
</evidence>
<dbReference type="Gene3D" id="2.130.10.10">
    <property type="entry name" value="YVTN repeat-like/Quinoprotein amine dehydrogenase"/>
    <property type="match status" value="1"/>
</dbReference>
<protein>
    <submittedName>
        <fullName evidence="5">WD40 repeat-like protein</fullName>
    </submittedName>
</protein>
<evidence type="ECO:0000313" key="5">
    <source>
        <dbReference type="EMBL" id="KAF2668785.1"/>
    </source>
</evidence>
<dbReference type="AlphaFoldDB" id="A0A6A6U940"/>
<feature type="compositionally biased region" description="Low complexity" evidence="4">
    <location>
        <begin position="1"/>
        <end position="14"/>
    </location>
</feature>
<keyword evidence="6" id="KW-1185">Reference proteome</keyword>
<dbReference type="Proteomes" id="UP000799302">
    <property type="component" value="Unassembled WGS sequence"/>
</dbReference>
<evidence type="ECO:0000256" key="4">
    <source>
        <dbReference type="SAM" id="MobiDB-lite"/>
    </source>
</evidence>
<reference evidence="5" key="1">
    <citation type="journal article" date="2020" name="Stud. Mycol.">
        <title>101 Dothideomycetes genomes: a test case for predicting lifestyles and emergence of pathogens.</title>
        <authorList>
            <person name="Haridas S."/>
            <person name="Albert R."/>
            <person name="Binder M."/>
            <person name="Bloem J."/>
            <person name="Labutti K."/>
            <person name="Salamov A."/>
            <person name="Andreopoulos B."/>
            <person name="Baker S."/>
            <person name="Barry K."/>
            <person name="Bills G."/>
            <person name="Bluhm B."/>
            <person name="Cannon C."/>
            <person name="Castanera R."/>
            <person name="Culley D."/>
            <person name="Daum C."/>
            <person name="Ezra D."/>
            <person name="Gonzalez J."/>
            <person name="Henrissat B."/>
            <person name="Kuo A."/>
            <person name="Liang C."/>
            <person name="Lipzen A."/>
            <person name="Lutzoni F."/>
            <person name="Magnuson J."/>
            <person name="Mondo S."/>
            <person name="Nolan M."/>
            <person name="Ohm R."/>
            <person name="Pangilinan J."/>
            <person name="Park H.-J."/>
            <person name="Ramirez L."/>
            <person name="Alfaro M."/>
            <person name="Sun H."/>
            <person name="Tritt A."/>
            <person name="Yoshinaga Y."/>
            <person name="Zwiers L.-H."/>
            <person name="Turgeon B."/>
            <person name="Goodwin S."/>
            <person name="Spatafora J."/>
            <person name="Crous P."/>
            <person name="Grigoriev I."/>
        </authorList>
    </citation>
    <scope>NUCLEOTIDE SEQUENCE</scope>
    <source>
        <strain evidence="5">CBS 115976</strain>
    </source>
</reference>
<dbReference type="PROSITE" id="PS50082">
    <property type="entry name" value="WD_REPEATS_2"/>
    <property type="match status" value="1"/>
</dbReference>
<feature type="compositionally biased region" description="Low complexity" evidence="4">
    <location>
        <begin position="64"/>
        <end position="74"/>
    </location>
</feature>
<dbReference type="SUPFAM" id="SSF50978">
    <property type="entry name" value="WD40 repeat-like"/>
    <property type="match status" value="1"/>
</dbReference>